<accession>A0A2T0BC74</accession>
<feature type="compositionally biased region" description="Polar residues" evidence="4">
    <location>
        <begin position="109"/>
        <end position="123"/>
    </location>
</feature>
<dbReference type="PROSITE" id="PS50935">
    <property type="entry name" value="SSB"/>
    <property type="match status" value="1"/>
</dbReference>
<proteinExistence type="inferred from homology"/>
<dbReference type="GO" id="GO:0003697">
    <property type="term" value="F:single-stranded DNA binding"/>
    <property type="evidence" value="ECO:0007669"/>
    <property type="project" value="UniProtKB-UniRule"/>
</dbReference>
<dbReference type="CDD" id="cd04496">
    <property type="entry name" value="SSB_OBF"/>
    <property type="match status" value="1"/>
</dbReference>
<dbReference type="GO" id="GO:0009295">
    <property type="term" value="C:nucleoid"/>
    <property type="evidence" value="ECO:0007669"/>
    <property type="project" value="TreeGrafter"/>
</dbReference>
<dbReference type="SUPFAM" id="SSF50249">
    <property type="entry name" value="Nucleic acid-binding proteins"/>
    <property type="match status" value="1"/>
</dbReference>
<evidence type="ECO:0000256" key="3">
    <source>
        <dbReference type="PIRNR" id="PIRNR002070"/>
    </source>
</evidence>
<dbReference type="RefSeq" id="WP_106060463.1">
    <property type="nucleotide sequence ID" value="NZ_PVXQ01000030.1"/>
</dbReference>
<dbReference type="AlphaFoldDB" id="A0A2T0BC74"/>
<dbReference type="InterPro" id="IPR012340">
    <property type="entry name" value="NA-bd_OB-fold"/>
</dbReference>
<evidence type="ECO:0000313" key="5">
    <source>
        <dbReference type="EMBL" id="PRR81407.1"/>
    </source>
</evidence>
<gene>
    <name evidence="5" type="primary">ssb</name>
    <name evidence="5" type="ORF">CLVI_25300</name>
</gene>
<keyword evidence="6" id="KW-1185">Reference proteome</keyword>
<comment type="subunit">
    <text evidence="2">Homotetramer.</text>
</comment>
<dbReference type="Gene3D" id="2.40.50.140">
    <property type="entry name" value="Nucleic acid-binding proteins"/>
    <property type="match status" value="1"/>
</dbReference>
<comment type="caution">
    <text evidence="5">The sequence shown here is derived from an EMBL/GenBank/DDBJ whole genome shotgun (WGS) entry which is preliminary data.</text>
</comment>
<reference evidence="5 6" key="1">
    <citation type="submission" date="2018-03" db="EMBL/GenBank/DDBJ databases">
        <title>Genome sequence of Clostridium vincentii DSM 10228.</title>
        <authorList>
            <person name="Poehlein A."/>
            <person name="Daniel R."/>
        </authorList>
    </citation>
    <scope>NUCLEOTIDE SEQUENCE [LARGE SCALE GENOMIC DNA]</scope>
    <source>
        <strain evidence="5 6">DSM 10228</strain>
    </source>
</reference>
<evidence type="ECO:0000256" key="2">
    <source>
        <dbReference type="HAMAP-Rule" id="MF_00984"/>
    </source>
</evidence>
<feature type="region of interest" description="Disordered" evidence="4">
    <location>
        <begin position="101"/>
        <end position="150"/>
    </location>
</feature>
<evidence type="ECO:0000256" key="4">
    <source>
        <dbReference type="SAM" id="MobiDB-lite"/>
    </source>
</evidence>
<dbReference type="HAMAP" id="MF_00984">
    <property type="entry name" value="SSB"/>
    <property type="match status" value="1"/>
</dbReference>
<dbReference type="PANTHER" id="PTHR10302">
    <property type="entry name" value="SINGLE-STRANDED DNA-BINDING PROTEIN"/>
    <property type="match status" value="1"/>
</dbReference>
<keyword evidence="1 2" id="KW-0238">DNA-binding</keyword>
<dbReference type="InterPro" id="IPR000424">
    <property type="entry name" value="Primosome_PriB/ssb"/>
</dbReference>
<name>A0A2T0BC74_9CLOT</name>
<feature type="compositionally biased region" description="Acidic residues" evidence="4">
    <location>
        <begin position="141"/>
        <end position="150"/>
    </location>
</feature>
<dbReference type="NCBIfam" id="TIGR00621">
    <property type="entry name" value="ssb"/>
    <property type="match status" value="1"/>
</dbReference>
<dbReference type="PIRSF" id="PIRSF002070">
    <property type="entry name" value="SSB"/>
    <property type="match status" value="1"/>
</dbReference>
<dbReference type="InterPro" id="IPR011344">
    <property type="entry name" value="ssDNA-bd"/>
</dbReference>
<evidence type="ECO:0000313" key="6">
    <source>
        <dbReference type="Proteomes" id="UP000239471"/>
    </source>
</evidence>
<evidence type="ECO:0000256" key="1">
    <source>
        <dbReference type="ARBA" id="ARBA00023125"/>
    </source>
</evidence>
<sequence length="150" mass="16262">MNKVVLIGRLTKDPELRFAAGSGNAVSRFSLAVTRQFKKEETDFINCVAFGKTAETISQYLTKGSQMALTGNIRTGSYDAKDGTKRYTTDVAVDSFEFIGSRGGRDNADSFNGGHNNSDSNYSAEPKKDSFNGGSFNDDITPVDDGDMPF</sequence>
<dbReference type="Proteomes" id="UP000239471">
    <property type="component" value="Unassembled WGS sequence"/>
</dbReference>
<dbReference type="Pfam" id="PF00436">
    <property type="entry name" value="SSB"/>
    <property type="match status" value="1"/>
</dbReference>
<dbReference type="EMBL" id="PVXQ01000030">
    <property type="protein sequence ID" value="PRR81407.1"/>
    <property type="molecule type" value="Genomic_DNA"/>
</dbReference>
<comment type="caution">
    <text evidence="2">Lacks conserved residue(s) required for the propagation of feature annotation.</text>
</comment>
<protein>
    <recommendedName>
        <fullName evidence="2 3">Single-stranded DNA-binding protein</fullName>
        <shortName evidence="2">SSB</shortName>
    </recommendedName>
</protein>
<dbReference type="GO" id="GO:0006260">
    <property type="term" value="P:DNA replication"/>
    <property type="evidence" value="ECO:0007669"/>
    <property type="project" value="InterPro"/>
</dbReference>
<dbReference type="PANTHER" id="PTHR10302:SF27">
    <property type="entry name" value="SINGLE-STRANDED DNA-BINDING PROTEIN"/>
    <property type="match status" value="1"/>
</dbReference>
<organism evidence="5 6">
    <name type="scientific">Clostridium vincentii</name>
    <dbReference type="NCBI Taxonomy" id="52704"/>
    <lineage>
        <taxon>Bacteria</taxon>
        <taxon>Bacillati</taxon>
        <taxon>Bacillota</taxon>
        <taxon>Clostridia</taxon>
        <taxon>Eubacteriales</taxon>
        <taxon>Clostridiaceae</taxon>
        <taxon>Clostridium</taxon>
    </lineage>
</organism>
<dbReference type="OrthoDB" id="9809878at2"/>